<dbReference type="RefSeq" id="WP_177139341.1">
    <property type="nucleotide sequence ID" value="NZ_VYGV01000028.1"/>
</dbReference>
<dbReference type="GO" id="GO:0005506">
    <property type="term" value="F:iron ion binding"/>
    <property type="evidence" value="ECO:0007669"/>
    <property type="project" value="InterPro"/>
</dbReference>
<evidence type="ECO:0000313" key="3">
    <source>
        <dbReference type="EMBL" id="NWF48603.1"/>
    </source>
</evidence>
<dbReference type="FunFam" id="3.90.1010.10:FF:000002">
    <property type="entry name" value="Iron-sulfur cluster assembly scaffold protein NifU"/>
    <property type="match status" value="1"/>
</dbReference>
<dbReference type="NCBIfam" id="TIGR01994">
    <property type="entry name" value="SUF_scaf_2"/>
    <property type="match status" value="1"/>
</dbReference>
<proteinExistence type="inferred from homology"/>
<dbReference type="PANTHER" id="PTHR10093">
    <property type="entry name" value="IRON-SULFUR CLUSTER ASSEMBLY ENZYME NIFU HOMOLOG"/>
    <property type="match status" value="1"/>
</dbReference>
<dbReference type="GO" id="GO:0051536">
    <property type="term" value="F:iron-sulfur cluster binding"/>
    <property type="evidence" value="ECO:0007669"/>
    <property type="project" value="InterPro"/>
</dbReference>
<comment type="caution">
    <text evidence="3">The sequence shown here is derived from an EMBL/GenBank/DDBJ whole genome shotgun (WGS) entry which is preliminary data.</text>
</comment>
<protein>
    <submittedName>
        <fullName evidence="3">SUF system NifU family Fe-S cluster assembly protein</fullName>
    </submittedName>
</protein>
<keyword evidence="4" id="KW-1185">Reference proteome</keyword>
<accession>A0A7Y8H2S5</accession>
<evidence type="ECO:0000259" key="2">
    <source>
        <dbReference type="Pfam" id="PF01592"/>
    </source>
</evidence>
<reference evidence="3 4" key="1">
    <citation type="submission" date="2019-09" db="EMBL/GenBank/DDBJ databases">
        <title>Hydrogenophaga aromatica sp. nov., isolated from a para-xylene-degrading enrichment culture.</title>
        <authorList>
            <person name="Tancsics A."/>
            <person name="Banerjee S."/>
        </authorList>
    </citation>
    <scope>NUCLEOTIDE SEQUENCE [LARGE SCALE GENOMIC DNA]</scope>
    <source>
        <strain evidence="3 4">D2P1</strain>
    </source>
</reference>
<name>A0A7Y8H2S5_9BURK</name>
<dbReference type="Pfam" id="PF01592">
    <property type="entry name" value="NifU_N"/>
    <property type="match status" value="1"/>
</dbReference>
<gene>
    <name evidence="3" type="ORF">F3K02_25575</name>
</gene>
<sequence length="157" mass="16933">MTPETAAELDLYQDVVMDHKRAPRHFGTLAAPTHQARGQNPQCGDDLRVALVVDDGRVRDIRFHGQGCAICIASASMMSEAVLGQEVALAQALQGRFRAVLTGQMEAEEAHLGKLISLAGVRRYPGRIKCALLGWHALMHALGSETDQANNPPEATP</sequence>
<evidence type="ECO:0000256" key="1">
    <source>
        <dbReference type="ARBA" id="ARBA00006420"/>
    </source>
</evidence>
<comment type="similarity">
    <text evidence="1">Belongs to the NifU family.</text>
</comment>
<dbReference type="AlphaFoldDB" id="A0A7Y8H2S5"/>
<dbReference type="InterPro" id="IPR002871">
    <property type="entry name" value="NIF_FeS_clus_asmbl_NifU_N"/>
</dbReference>
<dbReference type="SUPFAM" id="SSF82649">
    <property type="entry name" value="SufE/NifU"/>
    <property type="match status" value="1"/>
</dbReference>
<dbReference type="GO" id="GO:0016226">
    <property type="term" value="P:iron-sulfur cluster assembly"/>
    <property type="evidence" value="ECO:0007669"/>
    <property type="project" value="InterPro"/>
</dbReference>
<evidence type="ECO:0000313" key="4">
    <source>
        <dbReference type="Proteomes" id="UP000545507"/>
    </source>
</evidence>
<dbReference type="EMBL" id="VYGV01000028">
    <property type="protein sequence ID" value="NWF48603.1"/>
    <property type="molecule type" value="Genomic_DNA"/>
</dbReference>
<feature type="domain" description="NIF system FeS cluster assembly NifU N-terminal" evidence="2">
    <location>
        <begin position="12"/>
        <end position="130"/>
    </location>
</feature>
<dbReference type="CDD" id="cd06664">
    <property type="entry name" value="IscU_like"/>
    <property type="match status" value="1"/>
</dbReference>
<dbReference type="Gene3D" id="3.90.1010.10">
    <property type="match status" value="1"/>
</dbReference>
<dbReference type="Proteomes" id="UP000545507">
    <property type="component" value="Unassembled WGS sequence"/>
</dbReference>
<organism evidence="3 4">
    <name type="scientific">Hydrogenophaga aromaticivorans</name>
    <dbReference type="NCBI Taxonomy" id="2610898"/>
    <lineage>
        <taxon>Bacteria</taxon>
        <taxon>Pseudomonadati</taxon>
        <taxon>Pseudomonadota</taxon>
        <taxon>Betaproteobacteria</taxon>
        <taxon>Burkholderiales</taxon>
        <taxon>Comamonadaceae</taxon>
        <taxon>Hydrogenophaga</taxon>
    </lineage>
</organism>